<organism evidence="7 8">
    <name type="scientific">Helopsaltes ochotensis</name>
    <name type="common">Middendorff's grasshopper-warbler</name>
    <dbReference type="NCBI Taxonomy" id="3150915"/>
    <lineage>
        <taxon>Eukaryota</taxon>
        <taxon>Metazoa</taxon>
        <taxon>Chordata</taxon>
        <taxon>Craniata</taxon>
        <taxon>Vertebrata</taxon>
        <taxon>Euteleostomi</taxon>
        <taxon>Archelosauria</taxon>
        <taxon>Archosauria</taxon>
        <taxon>Dinosauria</taxon>
        <taxon>Saurischia</taxon>
        <taxon>Theropoda</taxon>
        <taxon>Coelurosauria</taxon>
        <taxon>Aves</taxon>
        <taxon>Neognathae</taxon>
        <taxon>Neoaves</taxon>
        <taxon>Telluraves</taxon>
        <taxon>Australaves</taxon>
        <taxon>Passeriformes</taxon>
        <taxon>Sylvioidea</taxon>
        <taxon>Locustellidae</taxon>
        <taxon>Helopsaltes</taxon>
    </lineage>
</organism>
<keyword evidence="2 4" id="KW-0863">Zinc-finger</keyword>
<dbReference type="InterPro" id="IPR013083">
    <property type="entry name" value="Znf_RING/FYVE/PHD"/>
</dbReference>
<keyword evidence="8" id="KW-1185">Reference proteome</keyword>
<comment type="caution">
    <text evidence="7">The sequence shown here is derived from an EMBL/GenBank/DDBJ whole genome shotgun (WGS) entry which is preliminary data.</text>
</comment>
<gene>
    <name evidence="7" type="primary">Dzip3_0</name>
    <name evidence="7" type="ORF">LOCOCH_R15964</name>
</gene>
<feature type="compositionally biased region" description="Basic residues" evidence="5">
    <location>
        <begin position="256"/>
        <end position="270"/>
    </location>
</feature>
<evidence type="ECO:0000313" key="8">
    <source>
        <dbReference type="Proteomes" id="UP000572057"/>
    </source>
</evidence>
<keyword evidence="1" id="KW-0479">Metal-binding</keyword>
<evidence type="ECO:0000256" key="5">
    <source>
        <dbReference type="SAM" id="MobiDB-lite"/>
    </source>
</evidence>
<sequence>DSQDKLQEIRRHFTRTPDLSILLWLYFCWCSGADVDVFLDRQEAKRLRRLSYVAAIDSRIGRRAGTLTLWTRLAWSVREAYGARGLPPHRRGWSTKLQGVEYLTELTMADVLFGKSRNRSFLHDPDAAFCTWRIWQEFTASAPPHYAEELASITWRRDLKVQKVQTYVWNFTASPPPQHGLSYVGMQREECAASRGGPCSSCREELGRNWCELECGHEFHRECLRTGLQQRSSTCPICRDYAVLPADVPGRPARNNSRRHKAKPWKRSFF</sequence>
<proteinExistence type="predicted"/>
<dbReference type="GO" id="GO:0008270">
    <property type="term" value="F:zinc ion binding"/>
    <property type="evidence" value="ECO:0007669"/>
    <property type="project" value="UniProtKB-KW"/>
</dbReference>
<dbReference type="Proteomes" id="UP000572057">
    <property type="component" value="Unassembled WGS sequence"/>
</dbReference>
<feature type="region of interest" description="Disordered" evidence="5">
    <location>
        <begin position="249"/>
        <end position="270"/>
    </location>
</feature>
<dbReference type="GO" id="GO:0016874">
    <property type="term" value="F:ligase activity"/>
    <property type="evidence" value="ECO:0007669"/>
    <property type="project" value="UniProtKB-KW"/>
</dbReference>
<keyword evidence="7" id="KW-0436">Ligase</keyword>
<reference evidence="8" key="1">
    <citation type="submission" date="2019-09" db="EMBL/GenBank/DDBJ databases">
        <title>Bird 10,000 Genomes (B10K) Project - Family phase.</title>
        <authorList>
            <person name="Zhang G."/>
        </authorList>
    </citation>
    <scope>NUCLEOTIDE SEQUENCE [LARGE SCALE GENOMIC DNA]</scope>
</reference>
<dbReference type="AlphaFoldDB" id="A0A7L1RYC7"/>
<evidence type="ECO:0000256" key="1">
    <source>
        <dbReference type="ARBA" id="ARBA00022723"/>
    </source>
</evidence>
<name>A0A7L1RYC7_9PASS</name>
<keyword evidence="3" id="KW-0862">Zinc</keyword>
<dbReference type="PANTHER" id="PTHR17550">
    <property type="entry name" value="E3 UBIQUITIN-PROTEIN LIGASE TTC3"/>
    <property type="match status" value="1"/>
</dbReference>
<dbReference type="EMBL" id="VXBM01000472">
    <property type="protein sequence ID" value="NXO39644.1"/>
    <property type="molecule type" value="Genomic_DNA"/>
</dbReference>
<evidence type="ECO:0000256" key="3">
    <source>
        <dbReference type="ARBA" id="ARBA00022833"/>
    </source>
</evidence>
<dbReference type="Gene3D" id="3.30.40.10">
    <property type="entry name" value="Zinc/RING finger domain, C3HC4 (zinc finger)"/>
    <property type="match status" value="1"/>
</dbReference>
<evidence type="ECO:0000313" key="7">
    <source>
        <dbReference type="EMBL" id="NXO39644.1"/>
    </source>
</evidence>
<dbReference type="InterPro" id="IPR001841">
    <property type="entry name" value="Znf_RING"/>
</dbReference>
<feature type="domain" description="RING-type" evidence="6">
    <location>
        <begin position="199"/>
        <end position="239"/>
    </location>
</feature>
<evidence type="ECO:0000256" key="2">
    <source>
        <dbReference type="ARBA" id="ARBA00022771"/>
    </source>
</evidence>
<protein>
    <submittedName>
        <fullName evidence="7">DZIP3 ligase</fullName>
    </submittedName>
</protein>
<feature type="non-terminal residue" evidence="7">
    <location>
        <position position="1"/>
    </location>
</feature>
<dbReference type="PANTHER" id="PTHR17550:SF4">
    <property type="entry name" value="E3 UBIQUITIN-PROTEIN LIGASE TTC3"/>
    <property type="match status" value="1"/>
</dbReference>
<evidence type="ECO:0000256" key="4">
    <source>
        <dbReference type="PROSITE-ProRule" id="PRU00175"/>
    </source>
</evidence>
<evidence type="ECO:0000259" key="6">
    <source>
        <dbReference type="PROSITE" id="PS50089"/>
    </source>
</evidence>
<accession>A0A7L1RYC7</accession>
<dbReference type="SUPFAM" id="SSF57850">
    <property type="entry name" value="RING/U-box"/>
    <property type="match status" value="1"/>
</dbReference>
<feature type="non-terminal residue" evidence="7">
    <location>
        <position position="270"/>
    </location>
</feature>
<dbReference type="PROSITE" id="PS50089">
    <property type="entry name" value="ZF_RING_2"/>
    <property type="match status" value="1"/>
</dbReference>
<dbReference type="OrthoDB" id="9906618at2759"/>
<dbReference type="SMART" id="SM00184">
    <property type="entry name" value="RING"/>
    <property type="match status" value="1"/>
</dbReference>
<dbReference type="Pfam" id="PF13639">
    <property type="entry name" value="zf-RING_2"/>
    <property type="match status" value="1"/>
</dbReference>